<dbReference type="InterPro" id="IPR050469">
    <property type="entry name" value="Diguanylate_Cyclase"/>
</dbReference>
<protein>
    <recommendedName>
        <fullName evidence="1">diguanylate cyclase</fullName>
        <ecNumber evidence="1">2.7.7.65</ecNumber>
    </recommendedName>
</protein>
<evidence type="ECO:0000256" key="2">
    <source>
        <dbReference type="ARBA" id="ARBA00034247"/>
    </source>
</evidence>
<dbReference type="GO" id="GO:0043709">
    <property type="term" value="P:cell adhesion involved in single-species biofilm formation"/>
    <property type="evidence" value="ECO:0007669"/>
    <property type="project" value="TreeGrafter"/>
</dbReference>
<organism evidence="4 5">
    <name type="scientific">Sphaerotilus mobilis</name>
    <dbReference type="NCBI Taxonomy" id="47994"/>
    <lineage>
        <taxon>Bacteria</taxon>
        <taxon>Pseudomonadati</taxon>
        <taxon>Pseudomonadota</taxon>
        <taxon>Betaproteobacteria</taxon>
        <taxon>Burkholderiales</taxon>
        <taxon>Sphaerotilaceae</taxon>
        <taxon>Sphaerotilus</taxon>
    </lineage>
</organism>
<comment type="catalytic activity">
    <reaction evidence="2">
        <text>2 GTP = 3',3'-c-di-GMP + 2 diphosphate</text>
        <dbReference type="Rhea" id="RHEA:24898"/>
        <dbReference type="ChEBI" id="CHEBI:33019"/>
        <dbReference type="ChEBI" id="CHEBI:37565"/>
        <dbReference type="ChEBI" id="CHEBI:58805"/>
        <dbReference type="EC" id="2.7.7.65"/>
    </reaction>
</comment>
<comment type="caution">
    <text evidence="4">The sequence shown here is derived from an EMBL/GenBank/DDBJ whole genome shotgun (WGS) entry which is preliminary data.</text>
</comment>
<dbReference type="OrthoDB" id="9813903at2"/>
<dbReference type="EC" id="2.7.7.65" evidence="1"/>
<dbReference type="EMBL" id="SGWV01000007">
    <property type="protein sequence ID" value="RZS58588.1"/>
    <property type="molecule type" value="Genomic_DNA"/>
</dbReference>
<dbReference type="AlphaFoldDB" id="A0A4Q7LWR7"/>
<evidence type="ECO:0000256" key="1">
    <source>
        <dbReference type="ARBA" id="ARBA00012528"/>
    </source>
</evidence>
<dbReference type="FunFam" id="3.30.70.270:FF:000001">
    <property type="entry name" value="Diguanylate cyclase domain protein"/>
    <property type="match status" value="1"/>
</dbReference>
<dbReference type="RefSeq" id="WP_130480719.1">
    <property type="nucleotide sequence ID" value="NZ_SGWV01000007.1"/>
</dbReference>
<dbReference type="NCBIfam" id="TIGR00254">
    <property type="entry name" value="GGDEF"/>
    <property type="match status" value="1"/>
</dbReference>
<keyword evidence="5" id="KW-1185">Reference proteome</keyword>
<dbReference type="GO" id="GO:1902201">
    <property type="term" value="P:negative regulation of bacterial-type flagellum-dependent cell motility"/>
    <property type="evidence" value="ECO:0007669"/>
    <property type="project" value="TreeGrafter"/>
</dbReference>
<evidence type="ECO:0000259" key="3">
    <source>
        <dbReference type="PROSITE" id="PS50887"/>
    </source>
</evidence>
<accession>A0A4Q7LWR7</accession>
<dbReference type="PROSITE" id="PS50887">
    <property type="entry name" value="GGDEF"/>
    <property type="match status" value="1"/>
</dbReference>
<dbReference type="Proteomes" id="UP000293433">
    <property type="component" value="Unassembled WGS sequence"/>
</dbReference>
<dbReference type="PANTHER" id="PTHR45138">
    <property type="entry name" value="REGULATORY COMPONENTS OF SENSORY TRANSDUCTION SYSTEM"/>
    <property type="match status" value="1"/>
</dbReference>
<dbReference type="GO" id="GO:0052621">
    <property type="term" value="F:diguanylate cyclase activity"/>
    <property type="evidence" value="ECO:0007669"/>
    <property type="project" value="UniProtKB-EC"/>
</dbReference>
<name>A0A4Q7LWR7_9BURK</name>
<evidence type="ECO:0000313" key="4">
    <source>
        <dbReference type="EMBL" id="RZS58588.1"/>
    </source>
</evidence>
<dbReference type="InterPro" id="IPR000160">
    <property type="entry name" value="GGDEF_dom"/>
</dbReference>
<sequence length="303" mass="33460">MNLPDDLRTRLLDALDGCGLLVALFDPDDVLRHANATYRATFLPDVALPLAFGDVLRHGHRHGIGVRISSGDVEAFLSDILSRRRSLPIRSVTTDLVDGRWIMFTETLRDDGWMLTVGTDISTLKQTEADISRRHQQAVLASQTDGLTGLSNRNRVLQLAQAALDHATATTTPVSLALIDLDHFKSVNDQHGHLEGDRVLRAFAEVCRHKLRPDDAFGRMGGEEFLLVMRGLSAARGYAVMQRLRRDLARSWDDAREPIRGVTFSCGITQARPGETLDEALQRADEALYAAKRAGRDRCVSGG</sequence>
<reference evidence="4 5" key="1">
    <citation type="submission" date="2019-02" db="EMBL/GenBank/DDBJ databases">
        <title>Genomic Encyclopedia of Type Strains, Phase IV (KMG-IV): sequencing the most valuable type-strain genomes for metagenomic binning, comparative biology and taxonomic classification.</title>
        <authorList>
            <person name="Goeker M."/>
        </authorList>
    </citation>
    <scope>NUCLEOTIDE SEQUENCE [LARGE SCALE GENOMIC DNA]</scope>
    <source>
        <strain evidence="4 5">DSM 10617</strain>
    </source>
</reference>
<proteinExistence type="predicted"/>
<dbReference type="SMART" id="SM00267">
    <property type="entry name" value="GGDEF"/>
    <property type="match status" value="1"/>
</dbReference>
<dbReference type="InterPro" id="IPR029787">
    <property type="entry name" value="Nucleotide_cyclase"/>
</dbReference>
<dbReference type="GO" id="GO:0005886">
    <property type="term" value="C:plasma membrane"/>
    <property type="evidence" value="ECO:0007669"/>
    <property type="project" value="TreeGrafter"/>
</dbReference>
<dbReference type="SUPFAM" id="SSF55073">
    <property type="entry name" value="Nucleotide cyclase"/>
    <property type="match status" value="1"/>
</dbReference>
<dbReference type="Pfam" id="PF00990">
    <property type="entry name" value="GGDEF"/>
    <property type="match status" value="1"/>
</dbReference>
<dbReference type="Gene3D" id="3.30.70.270">
    <property type="match status" value="1"/>
</dbReference>
<evidence type="ECO:0000313" key="5">
    <source>
        <dbReference type="Proteomes" id="UP000293433"/>
    </source>
</evidence>
<dbReference type="CDD" id="cd01949">
    <property type="entry name" value="GGDEF"/>
    <property type="match status" value="1"/>
</dbReference>
<feature type="domain" description="GGDEF" evidence="3">
    <location>
        <begin position="172"/>
        <end position="303"/>
    </location>
</feature>
<dbReference type="PANTHER" id="PTHR45138:SF9">
    <property type="entry name" value="DIGUANYLATE CYCLASE DGCM-RELATED"/>
    <property type="match status" value="1"/>
</dbReference>
<dbReference type="InterPro" id="IPR043128">
    <property type="entry name" value="Rev_trsase/Diguanyl_cyclase"/>
</dbReference>
<gene>
    <name evidence="4" type="ORF">EV685_0883</name>
</gene>